<evidence type="ECO:0000313" key="3">
    <source>
        <dbReference type="Proteomes" id="UP000366872"/>
    </source>
</evidence>
<accession>A0A6C2U9A4</accession>
<evidence type="ECO:0000313" key="2">
    <source>
        <dbReference type="EMBL" id="VGO16469.1"/>
    </source>
</evidence>
<dbReference type="PROSITE" id="PS51257">
    <property type="entry name" value="PROKAR_LIPOPROTEIN"/>
    <property type="match status" value="1"/>
</dbReference>
<dbReference type="EMBL" id="CAAHFG010000003">
    <property type="protein sequence ID" value="VGO16469.1"/>
    <property type="molecule type" value="Genomic_DNA"/>
</dbReference>
<dbReference type="AlphaFoldDB" id="A0A6C2U9A4"/>
<dbReference type="Proteomes" id="UP000366872">
    <property type="component" value="Unassembled WGS sequence"/>
</dbReference>
<gene>
    <name evidence="2" type="ORF">PDESU_05060</name>
</gene>
<keyword evidence="3" id="KW-1185">Reference proteome</keyword>
<sequence>MKYTDTQTTVGLLSSACSPIPAGALLPADLLTELIKGIFMLDPELRDVVGLRFLGATYREIGEQLGISTQLAEMRHKRALRDWPALRPLFPEKIVKRARRKSQ</sequence>
<dbReference type="GO" id="GO:0003700">
    <property type="term" value="F:DNA-binding transcription factor activity"/>
    <property type="evidence" value="ECO:0007669"/>
    <property type="project" value="InterPro"/>
</dbReference>
<dbReference type="RefSeq" id="WP_136081970.1">
    <property type="nucleotide sequence ID" value="NZ_CAAHFG010000003.1"/>
</dbReference>
<dbReference type="Gene3D" id="1.10.10.10">
    <property type="entry name" value="Winged helix-like DNA-binding domain superfamily/Winged helix DNA-binding domain"/>
    <property type="match status" value="1"/>
</dbReference>
<dbReference type="InterPro" id="IPR036388">
    <property type="entry name" value="WH-like_DNA-bd_sf"/>
</dbReference>
<dbReference type="GO" id="GO:0006352">
    <property type="term" value="P:DNA-templated transcription initiation"/>
    <property type="evidence" value="ECO:0007669"/>
    <property type="project" value="InterPro"/>
</dbReference>
<reference evidence="2 3" key="1">
    <citation type="submission" date="2019-04" db="EMBL/GenBank/DDBJ databases">
        <authorList>
            <person name="Van Vliet M D."/>
        </authorList>
    </citation>
    <scope>NUCLEOTIDE SEQUENCE [LARGE SCALE GENOMIC DNA]</scope>
    <source>
        <strain evidence="2 3">F1</strain>
    </source>
</reference>
<dbReference type="SUPFAM" id="SSF88659">
    <property type="entry name" value="Sigma3 and sigma4 domains of RNA polymerase sigma factors"/>
    <property type="match status" value="1"/>
</dbReference>
<dbReference type="Pfam" id="PF04545">
    <property type="entry name" value="Sigma70_r4"/>
    <property type="match status" value="1"/>
</dbReference>
<proteinExistence type="predicted"/>
<organism evidence="2 3">
    <name type="scientific">Pontiella desulfatans</name>
    <dbReference type="NCBI Taxonomy" id="2750659"/>
    <lineage>
        <taxon>Bacteria</taxon>
        <taxon>Pseudomonadati</taxon>
        <taxon>Kiritimatiellota</taxon>
        <taxon>Kiritimatiellia</taxon>
        <taxon>Kiritimatiellales</taxon>
        <taxon>Pontiellaceae</taxon>
        <taxon>Pontiella</taxon>
    </lineage>
</organism>
<dbReference type="InterPro" id="IPR013324">
    <property type="entry name" value="RNA_pol_sigma_r3/r4-like"/>
</dbReference>
<feature type="domain" description="RNA polymerase sigma-70 region 4" evidence="1">
    <location>
        <begin position="41"/>
        <end position="81"/>
    </location>
</feature>
<protein>
    <recommendedName>
        <fullName evidence="1">RNA polymerase sigma-70 region 4 domain-containing protein</fullName>
    </recommendedName>
</protein>
<dbReference type="InterPro" id="IPR007630">
    <property type="entry name" value="RNA_pol_sigma70_r4"/>
</dbReference>
<evidence type="ECO:0000259" key="1">
    <source>
        <dbReference type="Pfam" id="PF04545"/>
    </source>
</evidence>
<name>A0A6C2U9A4_PONDE</name>